<organism evidence="2 3">
    <name type="scientific">Rubrivivax gelatinosus</name>
    <name type="common">Rhodocyclus gelatinosus</name>
    <name type="synonym">Rhodopseudomonas gelatinosa</name>
    <dbReference type="NCBI Taxonomy" id="28068"/>
    <lineage>
        <taxon>Bacteria</taxon>
        <taxon>Pseudomonadati</taxon>
        <taxon>Pseudomonadota</taxon>
        <taxon>Betaproteobacteria</taxon>
        <taxon>Burkholderiales</taxon>
        <taxon>Sphaerotilaceae</taxon>
        <taxon>Rubrivivax</taxon>
    </lineage>
</organism>
<feature type="transmembrane region" description="Helical" evidence="1">
    <location>
        <begin position="20"/>
        <end position="43"/>
    </location>
</feature>
<comment type="caution">
    <text evidence="2">The sequence shown here is derived from an EMBL/GenBank/DDBJ whole genome shotgun (WGS) entry which is preliminary data.</text>
</comment>
<keyword evidence="1" id="KW-0472">Membrane</keyword>
<evidence type="ECO:0000313" key="2">
    <source>
        <dbReference type="EMBL" id="MBK1711311.1"/>
    </source>
</evidence>
<proteinExistence type="predicted"/>
<dbReference type="Proteomes" id="UP001041814">
    <property type="component" value="Unassembled WGS sequence"/>
</dbReference>
<name>A0ABS1DNM0_RUBGE</name>
<protein>
    <recommendedName>
        <fullName evidence="4">Phage holin</fullName>
    </recommendedName>
</protein>
<reference evidence="2" key="1">
    <citation type="submission" date="2017-08" db="EMBL/GenBank/DDBJ databases">
        <authorList>
            <person name="Imhoff J.F."/>
            <person name="Rahn T."/>
            <person name="Kuenzel S."/>
            <person name="Neulinger S.C."/>
        </authorList>
    </citation>
    <scope>NUCLEOTIDE SEQUENCE</scope>
    <source>
        <strain evidence="2">IM 151</strain>
    </source>
</reference>
<reference evidence="2" key="2">
    <citation type="journal article" date="2020" name="Microorganisms">
        <title>Osmotic Adaptation and Compatible Solute Biosynthesis of Phototrophic Bacteria as Revealed from Genome Analyses.</title>
        <authorList>
            <person name="Imhoff J.F."/>
            <person name="Rahn T."/>
            <person name="Kunzel S."/>
            <person name="Keller A."/>
            <person name="Neulinger S.C."/>
        </authorList>
    </citation>
    <scope>NUCLEOTIDE SEQUENCE</scope>
    <source>
        <strain evidence="2">IM 151</strain>
    </source>
</reference>
<dbReference type="RefSeq" id="WP_200377528.1">
    <property type="nucleotide sequence ID" value="NZ_NRRU01000001.1"/>
</dbReference>
<sequence>MPPETVPNTASLTAGSLAAIAAGMPSGLTIAAAIVGGLIAVWMEQSDEISISLRWVGGAALRVIVSAAAGIALAAIALAIAAHPESVLAPIAGAPEWALAGVIAASVRKFAPLAWSAATAWLQRKTTRAASEE</sequence>
<dbReference type="EMBL" id="NRRU01000001">
    <property type="protein sequence ID" value="MBK1711311.1"/>
    <property type="molecule type" value="Genomic_DNA"/>
</dbReference>
<keyword evidence="1" id="KW-1133">Transmembrane helix</keyword>
<evidence type="ECO:0000313" key="3">
    <source>
        <dbReference type="Proteomes" id="UP001041814"/>
    </source>
</evidence>
<evidence type="ECO:0008006" key="4">
    <source>
        <dbReference type="Google" id="ProtNLM"/>
    </source>
</evidence>
<feature type="transmembrane region" description="Helical" evidence="1">
    <location>
        <begin position="55"/>
        <end position="81"/>
    </location>
</feature>
<keyword evidence="3" id="KW-1185">Reference proteome</keyword>
<evidence type="ECO:0000256" key="1">
    <source>
        <dbReference type="SAM" id="Phobius"/>
    </source>
</evidence>
<keyword evidence="1" id="KW-0812">Transmembrane</keyword>
<gene>
    <name evidence="2" type="ORF">CKO43_00780</name>
</gene>
<accession>A0ABS1DNM0</accession>